<name>A0A165YW37_9AGAM</name>
<dbReference type="Proteomes" id="UP000076532">
    <property type="component" value="Unassembled WGS sequence"/>
</dbReference>
<reference evidence="1 2" key="1">
    <citation type="journal article" date="2016" name="Mol. Biol. Evol.">
        <title>Comparative Genomics of Early-Diverging Mushroom-Forming Fungi Provides Insights into the Origins of Lignocellulose Decay Capabilities.</title>
        <authorList>
            <person name="Nagy L.G."/>
            <person name="Riley R."/>
            <person name="Tritt A."/>
            <person name="Adam C."/>
            <person name="Daum C."/>
            <person name="Floudas D."/>
            <person name="Sun H."/>
            <person name="Yadav J.S."/>
            <person name="Pangilinan J."/>
            <person name="Larsson K.H."/>
            <person name="Matsuura K."/>
            <person name="Barry K."/>
            <person name="Labutti K."/>
            <person name="Kuo R."/>
            <person name="Ohm R.A."/>
            <person name="Bhattacharya S.S."/>
            <person name="Shirouzu T."/>
            <person name="Yoshinaga Y."/>
            <person name="Martin F.M."/>
            <person name="Grigoriev I.V."/>
            <person name="Hibbett D.S."/>
        </authorList>
    </citation>
    <scope>NUCLEOTIDE SEQUENCE [LARGE SCALE GENOMIC DNA]</scope>
    <source>
        <strain evidence="1 2">CBS 109695</strain>
    </source>
</reference>
<protein>
    <submittedName>
        <fullName evidence="1">Uncharacterized protein</fullName>
    </submittedName>
</protein>
<gene>
    <name evidence="1" type="ORF">FIBSPDRAFT_227389</name>
</gene>
<sequence>MHSRPTTNSVDDPPNRPTEIISSVLQTEESITIQPLGSSRFPSPNMFPYLISASPSPFPVPSPGPSHCDFPGCFIKASGAPLLTNLHKKTKKHRKQLLLEDVVELRMYKCLYCDYEQHRKHTLLRHMGSIACQRRRLRLINRGEAGKKPGRPKGEKGGN</sequence>
<evidence type="ECO:0000313" key="2">
    <source>
        <dbReference type="Proteomes" id="UP000076532"/>
    </source>
</evidence>
<dbReference type="EMBL" id="KV417689">
    <property type="protein sequence ID" value="KZP09978.1"/>
    <property type="molecule type" value="Genomic_DNA"/>
</dbReference>
<proteinExistence type="predicted"/>
<organism evidence="1 2">
    <name type="scientific">Athelia psychrophila</name>
    <dbReference type="NCBI Taxonomy" id="1759441"/>
    <lineage>
        <taxon>Eukaryota</taxon>
        <taxon>Fungi</taxon>
        <taxon>Dikarya</taxon>
        <taxon>Basidiomycota</taxon>
        <taxon>Agaricomycotina</taxon>
        <taxon>Agaricomycetes</taxon>
        <taxon>Agaricomycetidae</taxon>
        <taxon>Atheliales</taxon>
        <taxon>Atheliaceae</taxon>
        <taxon>Athelia</taxon>
    </lineage>
</organism>
<evidence type="ECO:0000313" key="1">
    <source>
        <dbReference type="EMBL" id="KZP09978.1"/>
    </source>
</evidence>
<dbReference type="AlphaFoldDB" id="A0A165YW37"/>
<keyword evidence="2" id="KW-1185">Reference proteome</keyword>
<accession>A0A165YW37</accession>